<gene>
    <name evidence="5" type="ORF">GCM10009549_09540</name>
</gene>
<feature type="region of interest" description="Disordered" evidence="3">
    <location>
        <begin position="77"/>
        <end position="105"/>
    </location>
</feature>
<comment type="subcellular location">
    <subcellularLocation>
        <location evidence="1">Virion</location>
    </subcellularLocation>
</comment>
<comment type="caution">
    <text evidence="5">The sequence shown here is derived from an EMBL/GenBank/DDBJ whole genome shotgun (WGS) entry which is preliminary data.</text>
</comment>
<dbReference type="RefSeq" id="WP_344047068.1">
    <property type="nucleotide sequence ID" value="NZ_BAAAHG010000004.1"/>
</dbReference>
<evidence type="ECO:0000256" key="3">
    <source>
        <dbReference type="SAM" id="MobiDB-lite"/>
    </source>
</evidence>
<sequence>MPRTLNRPAWLDQDTTDNPSSVQLRQQRHQLMQQARSIYRRCEQERRDLTAEENAEFERLTRDIEQLTERIETTEAAEHRAAMSAVPIRPAADRPDDGTRSGYSLPWQRSRGVAVRLTREQRMSDHVRERGYGTADGLSFDRMVRGMLTGDWIGADAERRALSEGVASAGGVLVPTPLAAQVLDMARAQTRVMQAGAVTVPMESSTLKIARQTGDPALAWHTEGDQINESDLSFDAITLKAQTLPCLVRASIEVLEDVDNLDDIISRSVARAIALELDRVALRGSGVAPEPRGLRNTSGVTINDLGTNGAAPTWDQLTGAVGAIRGQNWEPNAAILHPRTETDLNGQKDSNGQYLNPPAMLSGLQRLTTTQVPVNLTHGTANDASEVYVGQWSHLLVGLRTSFTIRPLVERYVDTGEIGFFAYLRADIAVAHPEAFTILDGVIPA</sequence>
<organism evidence="5 6">
    <name type="scientific">Streptomyces thermoalcalitolerans</name>
    <dbReference type="NCBI Taxonomy" id="65605"/>
    <lineage>
        <taxon>Bacteria</taxon>
        <taxon>Bacillati</taxon>
        <taxon>Actinomycetota</taxon>
        <taxon>Actinomycetes</taxon>
        <taxon>Kitasatosporales</taxon>
        <taxon>Streptomycetaceae</taxon>
        <taxon>Streptomyces</taxon>
    </lineage>
</organism>
<feature type="coiled-coil region" evidence="2">
    <location>
        <begin position="32"/>
        <end position="77"/>
    </location>
</feature>
<dbReference type="Gene3D" id="3.30.2320.10">
    <property type="entry name" value="hypothetical protein PF0899 domain"/>
    <property type="match status" value="1"/>
</dbReference>
<dbReference type="Gene3D" id="3.30.2400.10">
    <property type="entry name" value="Major capsid protein gp5"/>
    <property type="match status" value="1"/>
</dbReference>
<dbReference type="NCBIfam" id="TIGR01554">
    <property type="entry name" value="major_cap_HK97"/>
    <property type="match status" value="1"/>
</dbReference>
<evidence type="ECO:0000313" key="6">
    <source>
        <dbReference type="Proteomes" id="UP001501005"/>
    </source>
</evidence>
<keyword evidence="6" id="KW-1185">Reference proteome</keyword>
<evidence type="ECO:0000313" key="5">
    <source>
        <dbReference type="EMBL" id="GAA0905349.1"/>
    </source>
</evidence>
<keyword evidence="2" id="KW-0175">Coiled coil</keyword>
<dbReference type="SUPFAM" id="SSF56563">
    <property type="entry name" value="Major capsid protein gp5"/>
    <property type="match status" value="1"/>
</dbReference>
<reference evidence="5 6" key="1">
    <citation type="journal article" date="2019" name="Int. J. Syst. Evol. Microbiol.">
        <title>The Global Catalogue of Microorganisms (GCM) 10K type strain sequencing project: providing services to taxonomists for standard genome sequencing and annotation.</title>
        <authorList>
            <consortium name="The Broad Institute Genomics Platform"/>
            <consortium name="The Broad Institute Genome Sequencing Center for Infectious Disease"/>
            <person name="Wu L."/>
            <person name="Ma J."/>
        </authorList>
    </citation>
    <scope>NUCLEOTIDE SEQUENCE [LARGE SCALE GENOMIC DNA]</scope>
    <source>
        <strain evidence="5 6">JCM 10673</strain>
    </source>
</reference>
<evidence type="ECO:0000259" key="4">
    <source>
        <dbReference type="Pfam" id="PF05065"/>
    </source>
</evidence>
<proteinExistence type="predicted"/>
<dbReference type="InterPro" id="IPR054612">
    <property type="entry name" value="Phage_capsid-like_C"/>
</dbReference>
<dbReference type="Proteomes" id="UP001501005">
    <property type="component" value="Unassembled WGS sequence"/>
</dbReference>
<name>A0ABN1NFB7_9ACTN</name>
<evidence type="ECO:0000256" key="2">
    <source>
        <dbReference type="SAM" id="Coils"/>
    </source>
</evidence>
<dbReference type="InterPro" id="IPR024455">
    <property type="entry name" value="Phage_capsid"/>
</dbReference>
<dbReference type="Pfam" id="PF05065">
    <property type="entry name" value="Phage_capsid"/>
    <property type="match status" value="1"/>
</dbReference>
<dbReference type="EMBL" id="BAAAHG010000004">
    <property type="protein sequence ID" value="GAA0905349.1"/>
    <property type="molecule type" value="Genomic_DNA"/>
</dbReference>
<protein>
    <recommendedName>
        <fullName evidence="4">Phage capsid-like C-terminal domain-containing protein</fullName>
    </recommendedName>
</protein>
<feature type="domain" description="Phage capsid-like C-terminal" evidence="4">
    <location>
        <begin position="170"/>
        <end position="440"/>
    </location>
</feature>
<evidence type="ECO:0000256" key="1">
    <source>
        <dbReference type="ARBA" id="ARBA00004328"/>
    </source>
</evidence>
<accession>A0ABN1NFB7</accession>
<feature type="region of interest" description="Disordered" evidence="3">
    <location>
        <begin position="1"/>
        <end position="21"/>
    </location>
</feature>